<dbReference type="Proteomes" id="UP000198356">
    <property type="component" value="Unassembled WGS sequence"/>
</dbReference>
<dbReference type="Gene3D" id="3.40.50.10320">
    <property type="entry name" value="LmbE-like"/>
    <property type="match status" value="1"/>
</dbReference>
<dbReference type="PANTHER" id="PTHR12993:SF30">
    <property type="entry name" value="N-ACETYL-ALPHA-D-GLUCOSAMINYL L-MALATE DEACETYLASE 1"/>
    <property type="match status" value="1"/>
</dbReference>
<dbReference type="Pfam" id="PF02585">
    <property type="entry name" value="PIG-L"/>
    <property type="match status" value="1"/>
</dbReference>
<dbReference type="InterPro" id="IPR024078">
    <property type="entry name" value="LmbE-like_dom_sf"/>
</dbReference>
<dbReference type="AlphaFoldDB" id="A0A239J5E6"/>
<dbReference type="NCBIfam" id="TIGR04001">
    <property type="entry name" value="thiol_BshB1"/>
    <property type="match status" value="1"/>
</dbReference>
<dbReference type="InterPro" id="IPR023842">
    <property type="entry name" value="Bacillithiol_biosynth_BshB1"/>
</dbReference>
<evidence type="ECO:0000313" key="1">
    <source>
        <dbReference type="EMBL" id="SNT00708.1"/>
    </source>
</evidence>
<reference evidence="1 2" key="1">
    <citation type="submission" date="2017-06" db="EMBL/GenBank/DDBJ databases">
        <authorList>
            <person name="Kim H.J."/>
            <person name="Triplett B.A."/>
        </authorList>
    </citation>
    <scope>NUCLEOTIDE SEQUENCE [LARGE SCALE GENOMIC DNA]</scope>
    <source>
        <strain evidence="1 2">DSM 18704</strain>
    </source>
</reference>
<name>A0A239J5E6_9BACT</name>
<dbReference type="GO" id="GO:0016811">
    <property type="term" value="F:hydrolase activity, acting on carbon-nitrogen (but not peptide) bonds, in linear amides"/>
    <property type="evidence" value="ECO:0007669"/>
    <property type="project" value="TreeGrafter"/>
</dbReference>
<proteinExistence type="predicted"/>
<accession>A0A239J5E6</accession>
<sequence length="239" mass="26417">MVDILAIAAHRDDVEQTCGGTLLAMHARGWRTGILDLTQGESGTRGTAAERLAEATEAARILNVTHREALDLPDGNVQNTLENRLKIAAVLRRLRPRVVILPYWQGRHPDHYTSATLGYEACFVAGLSKVVTPGDPDAKPHRPYKILYASLYADVRPTLVVDITPYMETRLASLLAYRSQYGNQPQGGGLFVPEEEIRERTFASARHYGLLAGVRYAEPFVQKEVALVDDLMALPVQSI</sequence>
<organism evidence="1 2">
    <name type="scientific">Granulicella rosea</name>
    <dbReference type="NCBI Taxonomy" id="474952"/>
    <lineage>
        <taxon>Bacteria</taxon>
        <taxon>Pseudomonadati</taxon>
        <taxon>Acidobacteriota</taxon>
        <taxon>Terriglobia</taxon>
        <taxon>Terriglobales</taxon>
        <taxon>Acidobacteriaceae</taxon>
        <taxon>Granulicella</taxon>
    </lineage>
</organism>
<protein>
    <submittedName>
        <fullName evidence="1">Bacillithiol biosynthesis deacetylase BshB1</fullName>
    </submittedName>
</protein>
<dbReference type="SUPFAM" id="SSF102588">
    <property type="entry name" value="LmbE-like"/>
    <property type="match status" value="1"/>
</dbReference>
<dbReference type="PANTHER" id="PTHR12993">
    <property type="entry name" value="N-ACETYLGLUCOSAMINYL-PHOSPHATIDYLINOSITOL DE-N-ACETYLASE-RELATED"/>
    <property type="match status" value="1"/>
</dbReference>
<evidence type="ECO:0000313" key="2">
    <source>
        <dbReference type="Proteomes" id="UP000198356"/>
    </source>
</evidence>
<gene>
    <name evidence="1" type="ORF">SAMN05421770_103433</name>
</gene>
<dbReference type="EMBL" id="FZOU01000003">
    <property type="protein sequence ID" value="SNT00708.1"/>
    <property type="molecule type" value="Genomic_DNA"/>
</dbReference>
<keyword evidence="2" id="KW-1185">Reference proteome</keyword>
<dbReference type="OrthoDB" id="9778719at2"/>
<dbReference type="GO" id="GO:0019213">
    <property type="term" value="F:deacetylase activity"/>
    <property type="evidence" value="ECO:0007669"/>
    <property type="project" value="InterPro"/>
</dbReference>
<dbReference type="InterPro" id="IPR003737">
    <property type="entry name" value="GlcNAc_PI_deacetylase-related"/>
</dbReference>
<dbReference type="GO" id="GO:0071793">
    <property type="term" value="P:bacillithiol biosynthetic process"/>
    <property type="evidence" value="ECO:0007669"/>
    <property type="project" value="InterPro"/>
</dbReference>
<dbReference type="RefSeq" id="WP_089408523.1">
    <property type="nucleotide sequence ID" value="NZ_FZOU01000003.1"/>
</dbReference>